<sequence>MHVSIAIVAFRNAQEIAACLEGLARSTHQDFDVVICENGGPQAYAALQAAVPTRLPGGQVVETILAPGNLGYAGGVNVCMRARLDADGWWIVNPDTVPDPDALAALIARLAQGDCAAVGGVLHDVKGRIQAYGGRWHAALARAESIGNGAALTDRPDAAAIERQMNYLLGASMLIGRVFVDKVGLMREDYFLYAEEVEWCLRAGAAGLKLGFAPDARVCHDQGGRRDRTKLIAAARACPSIWMSATSLMWCATLRLPACRWRRWLPSC</sequence>
<keyword evidence="5" id="KW-1185">Reference proteome</keyword>
<dbReference type="Pfam" id="PF13641">
    <property type="entry name" value="Glyco_tranf_2_3"/>
    <property type="match status" value="1"/>
</dbReference>
<dbReference type="PANTHER" id="PTHR43179">
    <property type="entry name" value="RHAMNOSYLTRANSFERASE WBBL"/>
    <property type="match status" value="1"/>
</dbReference>
<dbReference type="GO" id="GO:0016757">
    <property type="term" value="F:glycosyltransferase activity"/>
    <property type="evidence" value="ECO:0007669"/>
    <property type="project" value="UniProtKB-KW"/>
</dbReference>
<organism evidence="4 5">
    <name type="scientific">Sphingobium rhizovicinum</name>
    <dbReference type="NCBI Taxonomy" id="432308"/>
    <lineage>
        <taxon>Bacteria</taxon>
        <taxon>Pseudomonadati</taxon>
        <taxon>Pseudomonadota</taxon>
        <taxon>Alphaproteobacteria</taxon>
        <taxon>Sphingomonadales</taxon>
        <taxon>Sphingomonadaceae</taxon>
        <taxon>Sphingobium</taxon>
    </lineage>
</organism>
<accession>A0ABV7NCE3</accession>
<dbReference type="InterPro" id="IPR029044">
    <property type="entry name" value="Nucleotide-diphossugar_trans"/>
</dbReference>
<name>A0ABV7NCE3_9SPHN</name>
<evidence type="ECO:0000256" key="3">
    <source>
        <dbReference type="ARBA" id="ARBA00022679"/>
    </source>
</evidence>
<dbReference type="EMBL" id="JBHRVU010000004">
    <property type="protein sequence ID" value="MFC3441154.1"/>
    <property type="molecule type" value="Genomic_DNA"/>
</dbReference>
<dbReference type="Gene3D" id="3.90.550.10">
    <property type="entry name" value="Spore Coat Polysaccharide Biosynthesis Protein SpsA, Chain A"/>
    <property type="match status" value="1"/>
</dbReference>
<dbReference type="EC" id="2.4.-.-" evidence="4"/>
<keyword evidence="2 4" id="KW-0328">Glycosyltransferase</keyword>
<keyword evidence="3 4" id="KW-0808">Transferase</keyword>
<dbReference type="PANTHER" id="PTHR43179:SF12">
    <property type="entry name" value="GALACTOFURANOSYLTRANSFERASE GLFT2"/>
    <property type="match status" value="1"/>
</dbReference>
<dbReference type="SUPFAM" id="SSF53448">
    <property type="entry name" value="Nucleotide-diphospho-sugar transferases"/>
    <property type="match status" value="1"/>
</dbReference>
<evidence type="ECO:0000256" key="2">
    <source>
        <dbReference type="ARBA" id="ARBA00022676"/>
    </source>
</evidence>
<evidence type="ECO:0000256" key="1">
    <source>
        <dbReference type="ARBA" id="ARBA00006739"/>
    </source>
</evidence>
<dbReference type="Proteomes" id="UP001595681">
    <property type="component" value="Unassembled WGS sequence"/>
</dbReference>
<comment type="similarity">
    <text evidence="1">Belongs to the glycosyltransferase 2 family.</text>
</comment>
<protein>
    <submittedName>
        <fullName evidence="4">Glycosyltransferase</fullName>
        <ecNumber evidence="4">2.4.-.-</ecNumber>
    </submittedName>
</protein>
<reference evidence="5" key="1">
    <citation type="journal article" date="2019" name="Int. J. Syst. Evol. Microbiol.">
        <title>The Global Catalogue of Microorganisms (GCM) 10K type strain sequencing project: providing services to taxonomists for standard genome sequencing and annotation.</title>
        <authorList>
            <consortium name="The Broad Institute Genomics Platform"/>
            <consortium name="The Broad Institute Genome Sequencing Center for Infectious Disease"/>
            <person name="Wu L."/>
            <person name="Ma J."/>
        </authorList>
    </citation>
    <scope>NUCLEOTIDE SEQUENCE [LARGE SCALE GENOMIC DNA]</scope>
    <source>
        <strain evidence="5">CCM 7491</strain>
    </source>
</reference>
<proteinExistence type="inferred from homology"/>
<comment type="caution">
    <text evidence="4">The sequence shown here is derived from an EMBL/GenBank/DDBJ whole genome shotgun (WGS) entry which is preliminary data.</text>
</comment>
<evidence type="ECO:0000313" key="5">
    <source>
        <dbReference type="Proteomes" id="UP001595681"/>
    </source>
</evidence>
<gene>
    <name evidence="4" type="ORF">ACFOKF_08080</name>
</gene>
<evidence type="ECO:0000313" key="4">
    <source>
        <dbReference type="EMBL" id="MFC3441154.1"/>
    </source>
</evidence>
<dbReference type="RefSeq" id="WP_380794778.1">
    <property type="nucleotide sequence ID" value="NZ_JBHRVU010000004.1"/>
</dbReference>